<name>A0A1T5DZ21_9FLAO</name>
<dbReference type="RefSeq" id="WP_139374897.1">
    <property type="nucleotide sequence ID" value="NZ_FUYY01000007.1"/>
</dbReference>
<gene>
    <name evidence="1" type="ORF">SAMN05660776_2887</name>
</gene>
<organism evidence="1 2">
    <name type="scientific">Salegentibacter holothuriorum</name>
    <dbReference type="NCBI Taxonomy" id="241145"/>
    <lineage>
        <taxon>Bacteria</taxon>
        <taxon>Pseudomonadati</taxon>
        <taxon>Bacteroidota</taxon>
        <taxon>Flavobacteriia</taxon>
        <taxon>Flavobacteriales</taxon>
        <taxon>Flavobacteriaceae</taxon>
        <taxon>Salegentibacter</taxon>
    </lineage>
</organism>
<dbReference type="Proteomes" id="UP000190230">
    <property type="component" value="Unassembled WGS sequence"/>
</dbReference>
<dbReference type="OrthoDB" id="5500241at2"/>
<protein>
    <submittedName>
        <fullName evidence="1">Phage antirepressor protein KilAC domain-containing protein</fullName>
    </submittedName>
</protein>
<accession>A0A1T5DZ21</accession>
<reference evidence="2" key="1">
    <citation type="submission" date="2017-02" db="EMBL/GenBank/DDBJ databases">
        <authorList>
            <person name="Varghese N."/>
            <person name="Submissions S."/>
        </authorList>
    </citation>
    <scope>NUCLEOTIDE SEQUENCE [LARGE SCALE GENOMIC DNA]</scope>
    <source>
        <strain evidence="2">DSM 23405</strain>
    </source>
</reference>
<dbReference type="STRING" id="241145.SAMN05660776_2887"/>
<evidence type="ECO:0000313" key="2">
    <source>
        <dbReference type="Proteomes" id="UP000190230"/>
    </source>
</evidence>
<proteinExistence type="predicted"/>
<keyword evidence="2" id="KW-1185">Reference proteome</keyword>
<dbReference type="AlphaFoldDB" id="A0A1T5DZ21"/>
<dbReference type="EMBL" id="FUYY01000007">
    <property type="protein sequence ID" value="SKB76895.1"/>
    <property type="molecule type" value="Genomic_DNA"/>
</dbReference>
<dbReference type="Gene3D" id="3.40.960.10">
    <property type="entry name" value="VSR Endonuclease"/>
    <property type="match status" value="1"/>
</dbReference>
<sequence length="288" mass="33639">MKFVSTTALAKQNNLEPQELFKILCENDWMYKKEGTWILTKNGRIAGGDTKYNPKFGEYIVWPDTLDYNKSVDSSSTVNASKIGEHFNISNRKINLYLAELGWIEKDKGGWVSTTAGVRNGAKQMEARNGKPYIIWSESILNNKHLIREIKEGAGDVEIQAQDKEVEKSDDFRIKYPANLRTPDGHYVRSRAELLIDDFLYKNRIVHAYERKLNIDEDMYCDFYIPSQKVYIEYWGLEENEKYAERKKIKQGLYAKYNYKLVELNDEDILNLDERLAAKLRKHNIVVD</sequence>
<evidence type="ECO:0000313" key="1">
    <source>
        <dbReference type="EMBL" id="SKB76895.1"/>
    </source>
</evidence>